<comment type="caution">
    <text evidence="2">The sequence shown here is derived from an EMBL/GenBank/DDBJ whole genome shotgun (WGS) entry which is preliminary data.</text>
</comment>
<evidence type="ECO:0000256" key="1">
    <source>
        <dbReference type="SAM" id="MobiDB-lite"/>
    </source>
</evidence>
<keyword evidence="3" id="KW-1185">Reference proteome</keyword>
<dbReference type="Proteomes" id="UP001501600">
    <property type="component" value="Unassembled WGS sequence"/>
</dbReference>
<feature type="compositionally biased region" description="Basic and acidic residues" evidence="1">
    <location>
        <begin position="11"/>
        <end position="20"/>
    </location>
</feature>
<protein>
    <submittedName>
        <fullName evidence="2">Uncharacterized protein</fullName>
    </submittedName>
</protein>
<organism evidence="2 3">
    <name type="scientific">Ferrimonas gelatinilytica</name>
    <dbReference type="NCBI Taxonomy" id="1255257"/>
    <lineage>
        <taxon>Bacteria</taxon>
        <taxon>Pseudomonadati</taxon>
        <taxon>Pseudomonadota</taxon>
        <taxon>Gammaproteobacteria</taxon>
        <taxon>Alteromonadales</taxon>
        <taxon>Ferrimonadaceae</taxon>
        <taxon>Ferrimonas</taxon>
    </lineage>
</organism>
<name>A0ABP9RZY2_9GAMM</name>
<evidence type="ECO:0000313" key="2">
    <source>
        <dbReference type="EMBL" id="GAA5188835.1"/>
    </source>
</evidence>
<accession>A0ABP9RZY2</accession>
<feature type="region of interest" description="Disordered" evidence="1">
    <location>
        <begin position="1"/>
        <end position="20"/>
    </location>
</feature>
<proteinExistence type="predicted"/>
<gene>
    <name evidence="2" type="ORF">GCM10025772_09710</name>
</gene>
<reference evidence="3" key="1">
    <citation type="journal article" date="2019" name="Int. J. Syst. Evol. Microbiol.">
        <title>The Global Catalogue of Microorganisms (GCM) 10K type strain sequencing project: providing services to taxonomists for standard genome sequencing and annotation.</title>
        <authorList>
            <consortium name="The Broad Institute Genomics Platform"/>
            <consortium name="The Broad Institute Genome Sequencing Center for Infectious Disease"/>
            <person name="Wu L."/>
            <person name="Ma J."/>
        </authorList>
    </citation>
    <scope>NUCLEOTIDE SEQUENCE [LARGE SCALE GENOMIC DNA]</scope>
    <source>
        <strain evidence="3">JCM 18720</strain>
    </source>
</reference>
<dbReference type="EMBL" id="BAABLF010000006">
    <property type="protein sequence ID" value="GAA5188835.1"/>
    <property type="molecule type" value="Genomic_DNA"/>
</dbReference>
<evidence type="ECO:0000313" key="3">
    <source>
        <dbReference type="Proteomes" id="UP001501600"/>
    </source>
</evidence>
<sequence length="80" mass="8604">MAVEAAHQAALKKDDKADPRTIDGAASFPRMDASFDAHNALLNNMPCVIIVNPARVGWENVDIDRLGCGTRALNVGKVQM</sequence>